<dbReference type="Pfam" id="PF01569">
    <property type="entry name" value="PAP2"/>
    <property type="match status" value="1"/>
</dbReference>
<feature type="region of interest" description="Disordered" evidence="10">
    <location>
        <begin position="104"/>
        <end position="297"/>
    </location>
</feature>
<accession>A0A9P7BG49</accession>
<evidence type="ECO:0000256" key="8">
    <source>
        <dbReference type="ARBA" id="ARBA00023134"/>
    </source>
</evidence>
<dbReference type="Gene3D" id="1.20.144.10">
    <property type="entry name" value="Phosphatidic acid phosphatase type 2/haloperoxidase"/>
    <property type="match status" value="1"/>
</dbReference>
<dbReference type="GO" id="GO:0006644">
    <property type="term" value="P:phospholipid metabolic process"/>
    <property type="evidence" value="ECO:0007669"/>
    <property type="project" value="InterPro"/>
</dbReference>
<keyword evidence="7 11" id="KW-1133">Transmembrane helix</keyword>
<name>A0A9P7BG49_9ASCO</name>
<feature type="compositionally biased region" description="Acidic residues" evidence="10">
    <location>
        <begin position="519"/>
        <end position="531"/>
    </location>
</feature>
<keyword evidence="14" id="KW-1185">Reference proteome</keyword>
<feature type="compositionally biased region" description="Polar residues" evidence="10">
    <location>
        <begin position="149"/>
        <end position="167"/>
    </location>
</feature>
<feature type="compositionally biased region" description="Polar residues" evidence="10">
    <location>
        <begin position="378"/>
        <end position="396"/>
    </location>
</feature>
<feature type="transmembrane region" description="Helical" evidence="11">
    <location>
        <begin position="1894"/>
        <end position="1914"/>
    </location>
</feature>
<comment type="subcellular location">
    <subcellularLocation>
        <location evidence="1">Membrane</location>
        <topology evidence="1">Multi-pass membrane protein</topology>
    </subcellularLocation>
</comment>
<keyword evidence="3 11" id="KW-0812">Transmembrane</keyword>
<evidence type="ECO:0000256" key="11">
    <source>
        <dbReference type="SAM" id="Phobius"/>
    </source>
</evidence>
<feature type="compositionally biased region" description="Low complexity" evidence="10">
    <location>
        <begin position="224"/>
        <end position="233"/>
    </location>
</feature>
<evidence type="ECO:0000259" key="12">
    <source>
        <dbReference type="PROSITE" id="PS51706"/>
    </source>
</evidence>
<evidence type="ECO:0000256" key="1">
    <source>
        <dbReference type="ARBA" id="ARBA00004141"/>
    </source>
</evidence>
<evidence type="ECO:0000256" key="7">
    <source>
        <dbReference type="ARBA" id="ARBA00022989"/>
    </source>
</evidence>
<dbReference type="GO" id="GO:0046839">
    <property type="term" value="P:phospholipid dephosphorylation"/>
    <property type="evidence" value="ECO:0007669"/>
    <property type="project" value="TreeGrafter"/>
</dbReference>
<feature type="transmembrane region" description="Helical" evidence="11">
    <location>
        <begin position="1867"/>
        <end position="1887"/>
    </location>
</feature>
<feature type="region of interest" description="Disordered" evidence="10">
    <location>
        <begin position="378"/>
        <end position="404"/>
    </location>
</feature>
<dbReference type="SUPFAM" id="SSF52540">
    <property type="entry name" value="P-loop containing nucleoside triphosphate hydrolases"/>
    <property type="match status" value="1"/>
</dbReference>
<evidence type="ECO:0000256" key="2">
    <source>
        <dbReference type="ARBA" id="ARBA00008816"/>
    </source>
</evidence>
<dbReference type="Pfam" id="PF16979">
    <property type="entry name" value="SIN1_PH"/>
    <property type="match status" value="1"/>
</dbReference>
<dbReference type="PROSITE" id="PS51706">
    <property type="entry name" value="G_ENGB"/>
    <property type="match status" value="1"/>
</dbReference>
<feature type="compositionally biased region" description="Basic and acidic residues" evidence="10">
    <location>
        <begin position="241"/>
        <end position="261"/>
    </location>
</feature>
<organism evidence="13 14">
    <name type="scientific">Pichia californica</name>
    <dbReference type="NCBI Taxonomy" id="460514"/>
    <lineage>
        <taxon>Eukaryota</taxon>
        <taxon>Fungi</taxon>
        <taxon>Dikarya</taxon>
        <taxon>Ascomycota</taxon>
        <taxon>Saccharomycotina</taxon>
        <taxon>Pichiomycetes</taxon>
        <taxon>Pichiales</taxon>
        <taxon>Pichiaceae</taxon>
        <taxon>Pichia</taxon>
    </lineage>
</organism>
<dbReference type="PANTHER" id="PTHR10165:SF35">
    <property type="entry name" value="RE23632P"/>
    <property type="match status" value="1"/>
</dbReference>
<proteinExistence type="inferred from homology"/>
<dbReference type="GO" id="GO:0046872">
    <property type="term" value="F:metal ion binding"/>
    <property type="evidence" value="ECO:0007669"/>
    <property type="project" value="UniProtKB-KW"/>
</dbReference>
<dbReference type="Pfam" id="PF16978">
    <property type="entry name" value="CRIM"/>
    <property type="match status" value="1"/>
</dbReference>
<dbReference type="InterPro" id="IPR043216">
    <property type="entry name" value="PAP-like"/>
</dbReference>
<feature type="compositionally biased region" description="Acidic residues" evidence="10">
    <location>
        <begin position="123"/>
        <end position="146"/>
    </location>
</feature>
<dbReference type="InterPro" id="IPR011993">
    <property type="entry name" value="PH-like_dom_sf"/>
</dbReference>
<evidence type="ECO:0000256" key="5">
    <source>
        <dbReference type="ARBA" id="ARBA00022741"/>
    </source>
</evidence>
<sequence>MTLPLDNDIFVNVLRETCLSATLQLANSLSTTSQSDSGFTNLKSPSLFGRIYRENDVSNKLDIYSNFPLLSKLPRGSPPIKFENSISDNMLRLNKYNNTLDHFSNDKSNSLKEESNINNHNEEDYDDEDEDDEDASEDESEDEFENESIQKLASNSIKQRTNSTNQRLKYHRSNDSISFNDTSSIISKLQRNRKSSIASTLSSNITPIRQRRRPLPPLNHRRTSSTISTITITETEDEHAEDEHAEGNNKKEEDKNLHKNGDTNSVNSQITDLTSSQSSHSEQTKFQNLTPIKRPELGDRSVSLNTLKSNKFDFESPLNTPISNKSSIINSTNNLKTPISALSLSKSQYPSSGLKKSNKGLRSLGRFIRSKQIASTFTHHSASNSNVESLDLNQEGGSDYDSQDYSDSALILKKEKDIVNNKNDNKNTDFTSQSEYNLNDPKISDKLRNLTDLPLVGVKSNISSNGNSVNSETKSLDIAAASKKLDIHKSNDITNDNENESKENEQNDDNNNNNIHDNDDNDDNDDNYDDNNSERDTIDSSDFDDNDSVVDSIESSELADSDYDYFNPPATADASRIERRSLRDNRVRHTGNDNILDNIEGIDSDVGAINSLGASSTSGIRNKSRDLYHSYDGPDVDEYVDDLDSEDYISDAEDYTIDDSVGYYEGDSTSSNPSDLLSKGTISSSILDKKRFSSSSTSTSSKLELLPKVNSISKINFVHSRPGIRSTSGSGASINASNIGLAKSLAQTKRRKSLGGIRSNTLIMTDTGNSLLSSDTVSTENTLKLKKNKPIKSAKSYNNLINFNYNLENEEKRSQRQKLKNSNALTFDKIDIKKKILSSSKQDSSISKASKLTELIHKKAISLDYYKYVTEKQNIGDKFINLKICCPDLKITYKNSIKISINSSVKVVELIGYILFELHEAKNENLDKHHLDPNYWKLYLTDDDGEIEDDFGVIDRTRSVESYGADEFVLVECTDLEMKKNEKLTPSPLEKGSSSVNDVTNNSNIPASTIMKLSDLTFDSTNNVQNESVATLPGELTPTSGLTFTNTLPNNNYSQQQLPSRKQKLQQTQFVLDDLDSDDDNLVATTSKDKRQVKRDIKKYLKPTLNTSSTKVGFYEKDKEKESKLNKFKTRSKTIQSILHNTADHYQQTQQELFRAGNDNNKNNNMTFGSIMGNMNGVNTYMMNNNGIVGNNGIGNGSLIDGGNIANTSIMSYNKNINNNNINNNINNNNYLRSDIFGNEGTEGDNKANMYHRWTVWRKQQMKFKSKLPKTLTVDGYQIYLLPFNEFKGSWYESKTYNFDISQILKIKQNSKIPNDFKIVINKNTDGMVKKYQLEARNAKECREIVDTIRALAKTYRHDIFKQNIKNTVSNMFIFKRFISTQKPSSEISRIAEILAKSDEILVKKNILAVHNSNNVKQKTIDYGPIIMKELAKLTPVPLKWKSTKKDYSSIANFLTLADISLESSVYDYNKLIEKEKANNVKELPEIIFLGRCNVGKSSLINTLLSKKKKKEIECYARVKQHAGYTPCLNFYNIGGRFRLVDTPGYGVKGREWQGKLIFEYLQERLNLRNTYLILDAEIGLNQYDELIIENLTQLGLKFDIIFNKIDKIPESKRVERVLEIVNTGVIGELNMKPRCYAVSCNENNRTGISEVMVSALESCGLIVDGNTSGLTAIKKKHTLRSEVTKVLPYNSPFSFIGLIYTIIVIFTQRGNEFIENIGDAFKFFGNIKPNVERYVEFNGSNLVEGEEKTLLCGCKKEENNFNNNNNNNTNNNFQSFKCSAIYSRIITLTFIAASNNFENNLGMNKIPFYNMMVKWKLTDAIYVFFIFILDWFYFENIEPYQRQFTINDITLSHPFTQHEHVPVGLLLNYVTIIPITTMVGLSVVLTPKPFKIYVTYLSVLGLFISMGTCIFVTDVLKNWIGRCRPDFLARCIPREDALPDVLYFAKDVCTNTNKHRLLDGFRTTPSGHSSMAWSSLGYLSIWLNSQLNSSHIHRGAWRSIIAFMPCLLAFYIALSRTQDYRHHFIDIIIGSLLGIFMGWWSYRRYFPELNSRACYIPYVLLERIEPTESVRDISEELAGHDYYRDIQISMGTYVPTATSENDIESGTNLNMTPF</sequence>
<keyword evidence="5" id="KW-0547">Nucleotide-binding</keyword>
<keyword evidence="6" id="KW-0460">Magnesium</keyword>
<keyword evidence="4" id="KW-0479">Metal-binding</keyword>
<dbReference type="GO" id="GO:0005525">
    <property type="term" value="F:GTP binding"/>
    <property type="evidence" value="ECO:0007669"/>
    <property type="project" value="UniProtKB-KW"/>
</dbReference>
<dbReference type="Pfam" id="PF01926">
    <property type="entry name" value="MMR_HSR1"/>
    <property type="match status" value="1"/>
</dbReference>
<feature type="region of interest" description="Disordered" evidence="10">
    <location>
        <begin position="421"/>
        <end position="441"/>
    </location>
</feature>
<feature type="compositionally biased region" description="Polar residues" evidence="10">
    <location>
        <begin position="262"/>
        <end position="290"/>
    </location>
</feature>
<feature type="transmembrane region" description="Helical" evidence="11">
    <location>
        <begin position="2021"/>
        <end position="2043"/>
    </location>
</feature>
<dbReference type="SUPFAM" id="SSF48317">
    <property type="entry name" value="Acid phosphatase/Vanadium-dependent haloperoxidase"/>
    <property type="match status" value="1"/>
</dbReference>
<evidence type="ECO:0000256" key="4">
    <source>
        <dbReference type="ARBA" id="ARBA00022723"/>
    </source>
</evidence>
<feature type="compositionally biased region" description="Basic and acidic residues" evidence="10">
    <location>
        <begin position="104"/>
        <end position="115"/>
    </location>
</feature>
<evidence type="ECO:0000256" key="9">
    <source>
        <dbReference type="ARBA" id="ARBA00023136"/>
    </source>
</evidence>
<feature type="region of interest" description="Disordered" evidence="10">
    <location>
        <begin position="489"/>
        <end position="548"/>
    </location>
</feature>
<feature type="compositionally biased region" description="Acidic residues" evidence="10">
    <location>
        <begin position="539"/>
        <end position="548"/>
    </location>
</feature>
<dbReference type="GO" id="GO:0008195">
    <property type="term" value="F:phosphatidate phosphatase activity"/>
    <property type="evidence" value="ECO:0007669"/>
    <property type="project" value="TreeGrafter"/>
</dbReference>
<reference evidence="13" key="1">
    <citation type="submission" date="2020-11" db="EMBL/GenBank/DDBJ databases">
        <title>Kefir isolates.</title>
        <authorList>
            <person name="Marcisauskas S."/>
            <person name="Kim Y."/>
            <person name="Blasche S."/>
        </authorList>
    </citation>
    <scope>NUCLEOTIDE SEQUENCE</scope>
    <source>
        <strain evidence="13">Olga-1</strain>
    </source>
</reference>
<dbReference type="GO" id="GO:0016020">
    <property type="term" value="C:membrane"/>
    <property type="evidence" value="ECO:0007669"/>
    <property type="project" value="UniProtKB-SubCell"/>
</dbReference>
<dbReference type="InterPro" id="IPR031313">
    <property type="entry name" value="Sin1_PH_dom"/>
</dbReference>
<evidence type="ECO:0000313" key="14">
    <source>
        <dbReference type="Proteomes" id="UP000697127"/>
    </source>
</evidence>
<comment type="similarity">
    <text evidence="2">Belongs to the PA-phosphatase related phosphoesterase family.</text>
</comment>
<comment type="caution">
    <text evidence="13">The sequence shown here is derived from an EMBL/GenBank/DDBJ whole genome shotgun (WGS) entry which is preliminary data.</text>
</comment>
<evidence type="ECO:0000256" key="6">
    <source>
        <dbReference type="ARBA" id="ARBA00022842"/>
    </source>
</evidence>
<dbReference type="Gene3D" id="2.30.29.30">
    <property type="entry name" value="Pleckstrin-homology domain (PH domain)/Phosphotyrosine-binding domain (PTB)"/>
    <property type="match status" value="1"/>
</dbReference>
<keyword evidence="8" id="KW-0342">GTP-binding</keyword>
<dbReference type="CDD" id="cd01876">
    <property type="entry name" value="YihA_EngB"/>
    <property type="match status" value="1"/>
</dbReference>
<dbReference type="PANTHER" id="PTHR10165">
    <property type="entry name" value="LIPID PHOSPHATE PHOSPHATASE"/>
    <property type="match status" value="1"/>
</dbReference>
<evidence type="ECO:0000256" key="3">
    <source>
        <dbReference type="ARBA" id="ARBA00022692"/>
    </source>
</evidence>
<dbReference type="InterPro" id="IPR006073">
    <property type="entry name" value="GTP-bd"/>
</dbReference>
<gene>
    <name evidence="13" type="ORF">C6P40_001636</name>
</gene>
<feature type="transmembrane region" description="Helical" evidence="11">
    <location>
        <begin position="1996"/>
        <end position="2015"/>
    </location>
</feature>
<feature type="compositionally biased region" description="Polar residues" evidence="10">
    <location>
        <begin position="175"/>
        <end position="206"/>
    </location>
</feature>
<feature type="transmembrane region" description="Helical" evidence="11">
    <location>
        <begin position="1818"/>
        <end position="1835"/>
    </location>
</feature>
<dbReference type="Gene3D" id="3.40.50.300">
    <property type="entry name" value="P-loop containing nucleotide triphosphate hydrolases"/>
    <property type="match status" value="1"/>
</dbReference>
<dbReference type="InterPro" id="IPR030393">
    <property type="entry name" value="G_ENGB_dom"/>
</dbReference>
<dbReference type="CDD" id="cd03390">
    <property type="entry name" value="PAP2_containing_1_like"/>
    <property type="match status" value="1"/>
</dbReference>
<dbReference type="SMART" id="SM00014">
    <property type="entry name" value="acidPPc"/>
    <property type="match status" value="1"/>
</dbReference>
<dbReference type="InterPro" id="IPR027417">
    <property type="entry name" value="P-loop_NTPase"/>
</dbReference>
<protein>
    <recommendedName>
        <fullName evidence="12">EngB-type G domain-containing protein</fullName>
    </recommendedName>
</protein>
<feature type="compositionally biased region" description="Basic residues" evidence="10">
    <location>
        <begin position="209"/>
        <end position="223"/>
    </location>
</feature>
<dbReference type="InterPro" id="IPR000326">
    <property type="entry name" value="PAP2/HPO"/>
</dbReference>
<evidence type="ECO:0000256" key="10">
    <source>
        <dbReference type="SAM" id="MobiDB-lite"/>
    </source>
</evidence>
<keyword evidence="9 11" id="KW-0472">Membrane</keyword>
<dbReference type="InterPro" id="IPR036938">
    <property type="entry name" value="PAP2/HPO_sf"/>
</dbReference>
<feature type="domain" description="EngB-type G" evidence="12">
    <location>
        <begin position="1483"/>
        <end position="1663"/>
    </location>
</feature>
<dbReference type="EMBL" id="PUHW01000002">
    <property type="protein sequence ID" value="KAG0691352.1"/>
    <property type="molecule type" value="Genomic_DNA"/>
</dbReference>
<dbReference type="Proteomes" id="UP000697127">
    <property type="component" value="Unassembled WGS sequence"/>
</dbReference>
<dbReference type="InterPro" id="IPR031567">
    <property type="entry name" value="CRIM_dom"/>
</dbReference>
<evidence type="ECO:0000313" key="13">
    <source>
        <dbReference type="EMBL" id="KAG0691352.1"/>
    </source>
</evidence>